<protein>
    <recommendedName>
        <fullName evidence="5">SAP domain-containing protein</fullName>
    </recommendedName>
</protein>
<organism evidence="3 4">
    <name type="scientific">Fragilariopsis cylindrus CCMP1102</name>
    <dbReference type="NCBI Taxonomy" id="635003"/>
    <lineage>
        <taxon>Eukaryota</taxon>
        <taxon>Sar</taxon>
        <taxon>Stramenopiles</taxon>
        <taxon>Ochrophyta</taxon>
        <taxon>Bacillariophyta</taxon>
        <taxon>Bacillariophyceae</taxon>
        <taxon>Bacillariophycidae</taxon>
        <taxon>Bacillariales</taxon>
        <taxon>Bacillariaceae</taxon>
        <taxon>Fragilariopsis</taxon>
    </lineage>
</organism>
<sequence length="775" mass="85153">MRFDTKAIAVVLTLLAVDPGLAFNPNGVSFQGKQQLAVTSRSSSSAVVVTRMSTEIDEDIDTKNDNKKSQMKGLTKDLVSKLRFREVQKELELRDLDTSGTFTSMRTRLRQLATDGEEHDYDKRKEIRVIGADALNNNRRTMSHQKRFIRNKIDTAFKKSGISFQDDSDPDFDFNIAVKEILSLTEKVHWKRAARKFKQLIKKFGNDSENPRTIPEEVFTEVLNAYMQCRLHGARAAEPARRAMEEMVNAGYTVPAEIANTCIKESLGFEQDGSAHEGFGGIDTALAMLTAVELSAESPTTIFVDTYEKLITTLANEGSIDHALRILREIVVEKSDTPSLRVFADVASACVEGANEPEKLMTGLAYVKATGYELDNIASTVDGRGILAAGVIAAEKIGNIGLGLRFLTAASKAEGCEPDRGDTLVANLSPASQRACTIIHRRAVMKAVESDNWKLAVKLLELMLERGLTPSPSVWRNIVVLCAKLEKSRKATSILLDWVSLYKQGRADKPPLRVFNTVVNACEVCGEEELTIQVLDLMKETHETEGNLITFNIALKRLAKQGNTIGCEGIVIGMLKAGVEPSVVTYTTAIAACVADPKQSGVAVEWINRMKSRLVQPNVITYNTAFAACLDGTVEGTTRASQLASDMLTDVKKQVNSGIIDQGDYTNIIPNFYTRTLAKKLVKQFEGLCKKGEIDEDAAESSAISATLLEMVDYLKSDLAELAERQKNFVKNDSVKEEVKAVVVEDDSTIKASDEDVDDELEYGIAINTHRAAVV</sequence>
<feature type="chain" id="PRO_5009193030" description="SAP domain-containing protein" evidence="2">
    <location>
        <begin position="23"/>
        <end position="775"/>
    </location>
</feature>
<evidence type="ECO:0000256" key="1">
    <source>
        <dbReference type="ARBA" id="ARBA00022737"/>
    </source>
</evidence>
<dbReference type="EMBL" id="KV784358">
    <property type="protein sequence ID" value="OEU16413.1"/>
    <property type="molecule type" value="Genomic_DNA"/>
</dbReference>
<dbReference type="PANTHER" id="PTHR47942">
    <property type="entry name" value="TETRATRICOPEPTIDE REPEAT (TPR)-LIKE SUPERFAMILY PROTEIN-RELATED"/>
    <property type="match status" value="1"/>
</dbReference>
<feature type="signal peptide" evidence="2">
    <location>
        <begin position="1"/>
        <end position="22"/>
    </location>
</feature>
<evidence type="ECO:0000313" key="3">
    <source>
        <dbReference type="EMBL" id="OEU16413.1"/>
    </source>
</evidence>
<reference evidence="3 4" key="1">
    <citation type="submission" date="2016-09" db="EMBL/GenBank/DDBJ databases">
        <title>Extensive genetic diversity and differential bi-allelic expression allows diatom success in the polar Southern Ocean.</title>
        <authorList>
            <consortium name="DOE Joint Genome Institute"/>
            <person name="Mock T."/>
            <person name="Otillar R.P."/>
            <person name="Strauss J."/>
            <person name="Dupont C."/>
            <person name="Frickenhaus S."/>
            <person name="Maumus F."/>
            <person name="Mcmullan M."/>
            <person name="Sanges R."/>
            <person name="Schmutz J."/>
            <person name="Toseland A."/>
            <person name="Valas R."/>
            <person name="Veluchamy A."/>
            <person name="Ward B.J."/>
            <person name="Allen A."/>
            <person name="Barry K."/>
            <person name="Falciatore A."/>
            <person name="Ferrante M."/>
            <person name="Fortunato A.E."/>
            <person name="Gloeckner G."/>
            <person name="Gruber A."/>
            <person name="Hipkin R."/>
            <person name="Janech M."/>
            <person name="Kroth P."/>
            <person name="Leese F."/>
            <person name="Lindquist E."/>
            <person name="Lyon B.R."/>
            <person name="Martin J."/>
            <person name="Mayer C."/>
            <person name="Parker M."/>
            <person name="Quesneville H."/>
            <person name="Raymond J."/>
            <person name="Uhlig C."/>
            <person name="Valentin K.U."/>
            <person name="Worden A.Z."/>
            <person name="Armbrust E.V."/>
            <person name="Bowler C."/>
            <person name="Green B."/>
            <person name="Moulton V."/>
            <person name="Van Oosterhout C."/>
            <person name="Grigoriev I."/>
        </authorList>
    </citation>
    <scope>NUCLEOTIDE SEQUENCE [LARGE SCALE GENOMIC DNA]</scope>
    <source>
        <strain evidence="3 4">CCMP1102</strain>
    </source>
</reference>
<dbReference type="InParanoid" id="A0A1E7FF44"/>
<dbReference type="Pfam" id="PF13041">
    <property type="entry name" value="PPR_2"/>
    <property type="match status" value="1"/>
</dbReference>
<evidence type="ECO:0000256" key="2">
    <source>
        <dbReference type="SAM" id="SignalP"/>
    </source>
</evidence>
<evidence type="ECO:0000313" key="4">
    <source>
        <dbReference type="Proteomes" id="UP000095751"/>
    </source>
</evidence>
<dbReference type="OrthoDB" id="185373at2759"/>
<dbReference type="Gene3D" id="1.25.40.10">
    <property type="entry name" value="Tetratricopeptide repeat domain"/>
    <property type="match status" value="2"/>
</dbReference>
<proteinExistence type="predicted"/>
<keyword evidence="1" id="KW-0677">Repeat</keyword>
<dbReference type="PANTHER" id="PTHR47942:SF63">
    <property type="entry name" value="PENTATRICOPEPTIDE REPEAT-CONTAINING PROTEIN"/>
    <property type="match status" value="1"/>
</dbReference>
<gene>
    <name evidence="3" type="ORF">FRACYDRAFT_239007</name>
</gene>
<keyword evidence="2" id="KW-0732">Signal</keyword>
<keyword evidence="4" id="KW-1185">Reference proteome</keyword>
<evidence type="ECO:0008006" key="5">
    <source>
        <dbReference type="Google" id="ProtNLM"/>
    </source>
</evidence>
<accession>A0A1E7FF44</accession>
<dbReference type="InterPro" id="IPR011990">
    <property type="entry name" value="TPR-like_helical_dom_sf"/>
</dbReference>
<dbReference type="InterPro" id="IPR002885">
    <property type="entry name" value="PPR_rpt"/>
</dbReference>
<dbReference type="AlphaFoldDB" id="A0A1E7FF44"/>
<name>A0A1E7FF44_9STRA</name>
<dbReference type="KEGG" id="fcy:FRACYDRAFT_239007"/>
<dbReference type="Proteomes" id="UP000095751">
    <property type="component" value="Unassembled WGS sequence"/>
</dbReference>
<dbReference type="InterPro" id="IPR051222">
    <property type="entry name" value="PPR/CCM1_RNA-binding"/>
</dbReference>